<dbReference type="Pfam" id="PF17168">
    <property type="entry name" value="DUF5127"/>
    <property type="match status" value="1"/>
</dbReference>
<protein>
    <recommendedName>
        <fullName evidence="1">Glutaminase A N-terminal domain-containing protein</fullName>
    </recommendedName>
</protein>
<dbReference type="PANTHER" id="PTHR31987:SF14">
    <property type="entry name" value="PUTATIVE (AFU_ORTHOLOGUE AFUA_6G09910)-RELATED"/>
    <property type="match status" value="1"/>
</dbReference>
<dbReference type="AlphaFoldDB" id="A0A8H6AF05"/>
<dbReference type="PANTHER" id="PTHR31987">
    <property type="entry name" value="GLUTAMINASE A-RELATED"/>
    <property type="match status" value="1"/>
</dbReference>
<dbReference type="Proteomes" id="UP000541154">
    <property type="component" value="Unassembled WGS sequence"/>
</dbReference>
<dbReference type="InterPro" id="IPR052743">
    <property type="entry name" value="Glutaminase_GtaA"/>
</dbReference>
<gene>
    <name evidence="2" type="ORF">ETB97_010759</name>
</gene>
<reference evidence="2 3" key="1">
    <citation type="submission" date="2019-04" db="EMBL/GenBank/DDBJ databases">
        <title>Aspergillus burnettii sp. nov., novel species from soil in southeast Queensland.</title>
        <authorList>
            <person name="Gilchrist C.L.M."/>
            <person name="Pitt J.I."/>
            <person name="Lange L."/>
            <person name="Lacey H.J."/>
            <person name="Vuong D."/>
            <person name="Midgley D.J."/>
            <person name="Greenfield P."/>
            <person name="Bradbury M."/>
            <person name="Lacey E."/>
            <person name="Busk P.K."/>
            <person name="Pilgaard B."/>
            <person name="Chooi Y.H."/>
            <person name="Piggott A.M."/>
        </authorList>
    </citation>
    <scope>NUCLEOTIDE SEQUENCE [LARGE SCALE GENOMIC DNA]</scope>
    <source>
        <strain evidence="2 3">FRR 5400</strain>
    </source>
</reference>
<evidence type="ECO:0000313" key="3">
    <source>
        <dbReference type="Proteomes" id="UP000541154"/>
    </source>
</evidence>
<proteinExistence type="predicted"/>
<comment type="caution">
    <text evidence="2">The sequence shown here is derived from an EMBL/GenBank/DDBJ whole genome shotgun (WGS) entry which is preliminary data.</text>
</comment>
<evidence type="ECO:0000313" key="2">
    <source>
        <dbReference type="EMBL" id="KAF5866664.1"/>
    </source>
</evidence>
<dbReference type="EMBL" id="SPNV01000006">
    <property type="protein sequence ID" value="KAF5866664.1"/>
    <property type="molecule type" value="Genomic_DNA"/>
</dbReference>
<feature type="domain" description="Glutaminase A N-terminal" evidence="1">
    <location>
        <begin position="34"/>
        <end position="105"/>
    </location>
</feature>
<accession>A0A8H6AF05</accession>
<evidence type="ECO:0000259" key="1">
    <source>
        <dbReference type="Pfam" id="PF17168"/>
    </source>
</evidence>
<name>A0A8H6AF05_PETAA</name>
<dbReference type="InterPro" id="IPR033433">
    <property type="entry name" value="GtaA_N"/>
</dbReference>
<organism evidence="2 3">
    <name type="scientific">Petromyces alliaceus</name>
    <name type="common">Aspergillus alliaceus</name>
    <dbReference type="NCBI Taxonomy" id="209559"/>
    <lineage>
        <taxon>Eukaryota</taxon>
        <taxon>Fungi</taxon>
        <taxon>Dikarya</taxon>
        <taxon>Ascomycota</taxon>
        <taxon>Pezizomycotina</taxon>
        <taxon>Eurotiomycetes</taxon>
        <taxon>Eurotiomycetidae</taxon>
        <taxon>Eurotiales</taxon>
        <taxon>Aspergillaceae</taxon>
        <taxon>Aspergillus</taxon>
        <taxon>Aspergillus subgen. Circumdati</taxon>
    </lineage>
</organism>
<keyword evidence="3" id="KW-1185">Reference proteome</keyword>
<sequence>MAPVDGQTCSLMGEKKSDDDILPAVVSSADYTSTHSVFTLSAGSATSTLDFFSPVSPNYLRQSLPFSCLSVSVSAASANNIQVYSSIDGRWRGKQESIERIFQNKESTAVSP</sequence>